<dbReference type="GO" id="GO:0004521">
    <property type="term" value="F:RNA endonuclease activity"/>
    <property type="evidence" value="ECO:0007669"/>
    <property type="project" value="InterPro"/>
</dbReference>
<dbReference type="InterPro" id="IPR000026">
    <property type="entry name" value="N1-like"/>
</dbReference>
<dbReference type="RefSeq" id="WP_372510998.1">
    <property type="nucleotide sequence ID" value="NZ_JACKTS010000037.1"/>
</dbReference>
<evidence type="ECO:0000256" key="1">
    <source>
        <dbReference type="ARBA" id="ARBA00022722"/>
    </source>
</evidence>
<feature type="region of interest" description="Disordered" evidence="3">
    <location>
        <begin position="298"/>
        <end position="343"/>
    </location>
</feature>
<feature type="compositionally biased region" description="Polar residues" evidence="3">
    <location>
        <begin position="309"/>
        <end position="320"/>
    </location>
</feature>
<dbReference type="GO" id="GO:0003723">
    <property type="term" value="F:RNA binding"/>
    <property type="evidence" value="ECO:0007669"/>
    <property type="project" value="InterPro"/>
</dbReference>
<reference evidence="4 5" key="1">
    <citation type="submission" date="2017-02" db="EMBL/GenBank/DDBJ databases">
        <title>The new phylogeny of genus Mycobacterium.</title>
        <authorList>
            <person name="Tortoli E."/>
            <person name="Trovato A."/>
            <person name="Cirillo D.M."/>
        </authorList>
    </citation>
    <scope>NUCLEOTIDE SEQUENCE [LARGE SCALE GENOMIC DNA]</scope>
    <source>
        <strain evidence="4 5">DSM 45057</strain>
    </source>
</reference>
<feature type="compositionally biased region" description="Pro residues" evidence="3">
    <location>
        <begin position="272"/>
        <end position="282"/>
    </location>
</feature>
<sequence>MLPTLSELHTWDTEHLIEAATRWTKTADEWEDVFLEVRTQSHILTWEGVGGDRLRQRTAADLALVSAKAEQLRQAAAIARDGAGAIGAAQRRVIYRIQDAHHAGFAVDEDLSVTDTRISRSTALLSARKVQAQAFAGDIRQHATQFIGLEHEVASKITTATAGMASTAFRETPHSHKSQIQAVYRTWKRDPALPTPDNPKDMTAAQARAAWEAVNADIAQFNARCGRTFLLPNEQAAYETCVADRGPLLERQAAIRNRLAELDVPVGDDEPTPPTTGEPPVPQNVLDTMNQIDAGKWPGAANAPGTKGGSNFDNDNQTLPTRDASGNPITYKEWDVNPRLPNHDRDTERIVTGSDGSAWYTTDHYRTFHRIR</sequence>
<accession>A0A1W9ZXC1</accession>
<name>A0A1W9ZXC1_MYCAN</name>
<dbReference type="Pfam" id="PF00545">
    <property type="entry name" value="Ribonuclease"/>
    <property type="match status" value="1"/>
</dbReference>
<evidence type="ECO:0000313" key="5">
    <source>
        <dbReference type="Proteomes" id="UP000192284"/>
    </source>
</evidence>
<feature type="compositionally biased region" description="Basic and acidic residues" evidence="3">
    <location>
        <begin position="332"/>
        <end position="343"/>
    </location>
</feature>
<comment type="caution">
    <text evidence="4">The sequence shown here is derived from an EMBL/GenBank/DDBJ whole genome shotgun (WGS) entry which is preliminary data.</text>
</comment>
<dbReference type="Gene3D" id="3.10.450.30">
    <property type="entry name" value="Microbial ribonucleases"/>
    <property type="match status" value="1"/>
</dbReference>
<dbReference type="EMBL" id="MVHE01000010">
    <property type="protein sequence ID" value="ORA22439.1"/>
    <property type="molecule type" value="Genomic_DNA"/>
</dbReference>
<organism evidence="4 5">
    <name type="scientific">Mycobacterium angelicum</name>
    <dbReference type="NCBI Taxonomy" id="470074"/>
    <lineage>
        <taxon>Bacteria</taxon>
        <taxon>Bacillati</taxon>
        <taxon>Actinomycetota</taxon>
        <taxon>Actinomycetes</taxon>
        <taxon>Mycobacteriales</taxon>
        <taxon>Mycobacteriaceae</taxon>
        <taxon>Mycobacterium</taxon>
    </lineage>
</organism>
<evidence type="ECO:0000256" key="3">
    <source>
        <dbReference type="SAM" id="MobiDB-lite"/>
    </source>
</evidence>
<keyword evidence="5" id="KW-1185">Reference proteome</keyword>
<proteinExistence type="predicted"/>
<keyword evidence="2" id="KW-0378">Hydrolase</keyword>
<protein>
    <submittedName>
        <fullName evidence="4">Uncharacterized protein</fullName>
    </submittedName>
</protein>
<dbReference type="SUPFAM" id="SSF53933">
    <property type="entry name" value="Microbial ribonucleases"/>
    <property type="match status" value="1"/>
</dbReference>
<evidence type="ECO:0000313" key="4">
    <source>
        <dbReference type="EMBL" id="ORA22439.1"/>
    </source>
</evidence>
<dbReference type="AlphaFoldDB" id="A0A1W9ZXC1"/>
<keyword evidence="1" id="KW-0540">Nuclease</keyword>
<dbReference type="InterPro" id="IPR016191">
    <property type="entry name" value="Ribonuclease/ribotoxin"/>
</dbReference>
<dbReference type="GO" id="GO:0016787">
    <property type="term" value="F:hydrolase activity"/>
    <property type="evidence" value="ECO:0007669"/>
    <property type="project" value="UniProtKB-KW"/>
</dbReference>
<feature type="region of interest" description="Disordered" evidence="3">
    <location>
        <begin position="264"/>
        <end position="283"/>
    </location>
</feature>
<evidence type="ECO:0000256" key="2">
    <source>
        <dbReference type="ARBA" id="ARBA00022801"/>
    </source>
</evidence>
<gene>
    <name evidence="4" type="ORF">BST12_09785</name>
</gene>
<dbReference type="Proteomes" id="UP000192284">
    <property type="component" value="Unassembled WGS sequence"/>
</dbReference>